<sequence>MGEWLAPSSAKEPGPGLWRKWRNEDVDFEKRDLEGKWTIRRAVAEAGRRRPTALARRAVQQPPFSFRKAFLPFGSTSSLGNEQFCLRAGPEPL</sequence>
<name>A0AA35LL73_9SAUR</name>
<organism evidence="1 2">
    <name type="scientific">Podarcis lilfordi</name>
    <name type="common">Lilford's wall lizard</name>
    <dbReference type="NCBI Taxonomy" id="74358"/>
    <lineage>
        <taxon>Eukaryota</taxon>
        <taxon>Metazoa</taxon>
        <taxon>Chordata</taxon>
        <taxon>Craniata</taxon>
        <taxon>Vertebrata</taxon>
        <taxon>Euteleostomi</taxon>
        <taxon>Lepidosauria</taxon>
        <taxon>Squamata</taxon>
        <taxon>Bifurcata</taxon>
        <taxon>Unidentata</taxon>
        <taxon>Episquamata</taxon>
        <taxon>Laterata</taxon>
        <taxon>Lacertibaenia</taxon>
        <taxon>Lacertidae</taxon>
        <taxon>Podarcis</taxon>
    </lineage>
</organism>
<dbReference type="EMBL" id="OX395143">
    <property type="protein sequence ID" value="CAI5797892.1"/>
    <property type="molecule type" value="Genomic_DNA"/>
</dbReference>
<accession>A0AA35LL73</accession>
<protein>
    <submittedName>
        <fullName evidence="1">Uncharacterized protein</fullName>
    </submittedName>
</protein>
<keyword evidence="2" id="KW-1185">Reference proteome</keyword>
<dbReference type="AlphaFoldDB" id="A0AA35LL73"/>
<reference evidence="1" key="1">
    <citation type="submission" date="2022-12" db="EMBL/GenBank/DDBJ databases">
        <authorList>
            <person name="Alioto T."/>
            <person name="Alioto T."/>
            <person name="Gomez Garrido J."/>
        </authorList>
    </citation>
    <scope>NUCLEOTIDE SEQUENCE</scope>
</reference>
<dbReference type="Proteomes" id="UP001178461">
    <property type="component" value="Chromosome 16"/>
</dbReference>
<proteinExistence type="predicted"/>
<evidence type="ECO:0000313" key="1">
    <source>
        <dbReference type="EMBL" id="CAI5797892.1"/>
    </source>
</evidence>
<evidence type="ECO:0000313" key="2">
    <source>
        <dbReference type="Proteomes" id="UP001178461"/>
    </source>
</evidence>
<gene>
    <name evidence="1" type="ORF">PODLI_1B023645</name>
</gene>